<dbReference type="EMBL" id="UXUI01008324">
    <property type="protein sequence ID" value="VDD91203.1"/>
    <property type="molecule type" value="Genomic_DNA"/>
</dbReference>
<dbReference type="CDD" id="cd00070">
    <property type="entry name" value="GLECT"/>
    <property type="match status" value="2"/>
</dbReference>
<dbReference type="GO" id="GO:0030246">
    <property type="term" value="F:carbohydrate binding"/>
    <property type="evidence" value="ECO:0007669"/>
    <property type="project" value="UniProtKB-UniRule"/>
</dbReference>
<evidence type="ECO:0000313" key="4">
    <source>
        <dbReference type="EMBL" id="VDD91203.1"/>
    </source>
</evidence>
<keyword evidence="1 2" id="KW-0430">Lectin</keyword>
<proteinExistence type="predicted"/>
<name>A0A0N4V7S0_ENTVE</name>
<dbReference type="SMART" id="SM00276">
    <property type="entry name" value="GLECT"/>
    <property type="match status" value="2"/>
</dbReference>
<dbReference type="InterPro" id="IPR044156">
    <property type="entry name" value="Galectin-like"/>
</dbReference>
<sequence>PVPYLSKLEGNQLNPGQSLIVRGYIIGRNEFIVSLTAGPKVEKDDDSDVLDNRLLLIRANITKRQIYLNACIDNEWGKEGSIKHKWNPGDEFDIRLRSMEKHFEVYVEHKLVANFAYYVPISNISHIYINGDVELYTVSWEGKFYQTPYAADIPGNFHPGRKLYISAFLKRKSKQFVVDFYSGYDIAFRINARLVERKLLKNTRCQDCWGDEDQSLEASFPFKLNRTFDLLIYCEENRFLIYVDDCLTSIYSHRMSPQSIDKLSIDGDLELLGVHLK</sequence>
<keyword evidence="5" id="KW-1185">Reference proteome</keyword>
<feature type="domain" description="Galectin" evidence="3">
    <location>
        <begin position="149"/>
        <end position="277"/>
    </location>
</feature>
<organism evidence="6">
    <name type="scientific">Enterobius vermicularis</name>
    <name type="common">Human pinworm</name>
    <dbReference type="NCBI Taxonomy" id="51028"/>
    <lineage>
        <taxon>Eukaryota</taxon>
        <taxon>Metazoa</taxon>
        <taxon>Ecdysozoa</taxon>
        <taxon>Nematoda</taxon>
        <taxon>Chromadorea</taxon>
        <taxon>Rhabditida</taxon>
        <taxon>Spirurina</taxon>
        <taxon>Oxyuridomorpha</taxon>
        <taxon>Oxyuroidea</taxon>
        <taxon>Oxyuridae</taxon>
        <taxon>Enterobius</taxon>
    </lineage>
</organism>
<evidence type="ECO:0000313" key="5">
    <source>
        <dbReference type="Proteomes" id="UP000274131"/>
    </source>
</evidence>
<dbReference type="SMART" id="SM00908">
    <property type="entry name" value="Gal-bind_lectin"/>
    <property type="match status" value="2"/>
</dbReference>
<evidence type="ECO:0000256" key="1">
    <source>
        <dbReference type="ARBA" id="ARBA00022734"/>
    </source>
</evidence>
<dbReference type="AlphaFoldDB" id="A0A0N4V7S0"/>
<gene>
    <name evidence="4" type="ORF">EVEC_LOCUS5954</name>
</gene>
<dbReference type="FunFam" id="2.60.120.200:FF:000261">
    <property type="entry name" value="Galectin"/>
    <property type="match status" value="1"/>
</dbReference>
<reference evidence="4 5" key="2">
    <citation type="submission" date="2018-10" db="EMBL/GenBank/DDBJ databases">
        <authorList>
            <consortium name="Pathogen Informatics"/>
        </authorList>
    </citation>
    <scope>NUCLEOTIDE SEQUENCE [LARGE SCALE GENOMIC DNA]</scope>
</reference>
<dbReference type="Proteomes" id="UP000274131">
    <property type="component" value="Unassembled WGS sequence"/>
</dbReference>
<feature type="domain" description="Galectin" evidence="3">
    <location>
        <begin position="5"/>
        <end position="141"/>
    </location>
</feature>
<evidence type="ECO:0000313" key="6">
    <source>
        <dbReference type="WBParaSite" id="EVEC_0000634301-mRNA-1"/>
    </source>
</evidence>
<evidence type="ECO:0000259" key="3">
    <source>
        <dbReference type="PROSITE" id="PS51304"/>
    </source>
</evidence>
<accession>A0A0N4V7S0</accession>
<dbReference type="PROSITE" id="PS51304">
    <property type="entry name" value="GALECTIN"/>
    <property type="match status" value="2"/>
</dbReference>
<dbReference type="Pfam" id="PF00337">
    <property type="entry name" value="Gal-bind_lectin"/>
    <property type="match status" value="2"/>
</dbReference>
<dbReference type="OrthoDB" id="5795596at2759"/>
<dbReference type="STRING" id="51028.A0A0N4V7S0"/>
<dbReference type="Gene3D" id="2.60.120.200">
    <property type="match status" value="2"/>
</dbReference>
<dbReference type="PANTHER" id="PTHR11346:SF189">
    <property type="entry name" value="GALECTIN"/>
    <property type="match status" value="1"/>
</dbReference>
<dbReference type="SUPFAM" id="SSF49899">
    <property type="entry name" value="Concanavalin A-like lectins/glucanases"/>
    <property type="match status" value="2"/>
</dbReference>
<protein>
    <recommendedName>
        <fullName evidence="2">Galectin</fullName>
    </recommendedName>
</protein>
<dbReference type="InterPro" id="IPR001079">
    <property type="entry name" value="Galectin_CRD"/>
</dbReference>
<dbReference type="WBParaSite" id="EVEC_0000634301-mRNA-1">
    <property type="protein sequence ID" value="EVEC_0000634301-mRNA-1"/>
    <property type="gene ID" value="EVEC_0000634301"/>
</dbReference>
<reference evidence="6" key="1">
    <citation type="submission" date="2017-02" db="UniProtKB">
        <authorList>
            <consortium name="WormBaseParasite"/>
        </authorList>
    </citation>
    <scope>IDENTIFICATION</scope>
</reference>
<dbReference type="PANTHER" id="PTHR11346">
    <property type="entry name" value="GALECTIN"/>
    <property type="match status" value="1"/>
</dbReference>
<dbReference type="InterPro" id="IPR013320">
    <property type="entry name" value="ConA-like_dom_sf"/>
</dbReference>
<evidence type="ECO:0000256" key="2">
    <source>
        <dbReference type="RuleBase" id="RU102079"/>
    </source>
</evidence>